<evidence type="ECO:0000313" key="3">
    <source>
        <dbReference type="EMBL" id="VCU71275.1"/>
    </source>
</evidence>
<feature type="signal peptide" evidence="2">
    <location>
        <begin position="1"/>
        <end position="19"/>
    </location>
</feature>
<dbReference type="PANTHER" id="PTHR30203:SF24">
    <property type="entry name" value="BLR4935 PROTEIN"/>
    <property type="match status" value="1"/>
</dbReference>
<dbReference type="SUPFAM" id="SSF56954">
    <property type="entry name" value="Outer membrane efflux proteins (OEP)"/>
    <property type="match status" value="1"/>
</dbReference>
<dbReference type="AlphaFoldDB" id="A0A3P4B7Y7"/>
<sequence length="425" mass="46250">MRKYVCVLLMALGLPAAQAADGPPSAVLASTLAAAQAPAAGPVLGSEVTLPQLLELVRNNSPALQAERTQVAMAEADLMTAQTFSNPSIAYTHKRGERETTISQDLPIFGQRGARIDSARSGVDAARAQLRLVYAQALQDAARDFMSLLVAQEREKRWIDARDDLESAFRIVQGQVQAGARSRYDLTRLELERASLDAQLARSQAETLQAAAQVAADVGAPAWRPRAAGSIVARWDALNFDAIWPQAQNRLPVVRAALAQQEFAEKQLQAEKRQAYPTPTFMVGRLNNSNDGRSTEYGVSVGIPLFDRNQGPIARAAAEADGMRLRSRAIVLAAEGELRRATEQLNRRQQLAERFEKEGLSMIPRLRQMAQDSYTLGRGSILELVDAIQAIAEKKNAYLDLMEAALQAEVDVRIASGELGADLLD</sequence>
<dbReference type="EMBL" id="UWPJ01000026">
    <property type="protein sequence ID" value="VCU71275.1"/>
    <property type="molecule type" value="Genomic_DNA"/>
</dbReference>
<feature type="chain" id="PRO_5018158024" evidence="2">
    <location>
        <begin position="20"/>
        <end position="425"/>
    </location>
</feature>
<evidence type="ECO:0000256" key="2">
    <source>
        <dbReference type="SAM" id="SignalP"/>
    </source>
</evidence>
<reference evidence="3 4" key="1">
    <citation type="submission" date="2018-10" db="EMBL/GenBank/DDBJ databases">
        <authorList>
            <person name="Criscuolo A."/>
        </authorList>
    </citation>
    <scope>NUCLEOTIDE SEQUENCE [LARGE SCALE GENOMIC DNA]</scope>
    <source>
        <strain evidence="3">DnA1</strain>
    </source>
</reference>
<dbReference type="Proteomes" id="UP000277294">
    <property type="component" value="Unassembled WGS sequence"/>
</dbReference>
<dbReference type="InterPro" id="IPR003423">
    <property type="entry name" value="OMP_efflux"/>
</dbReference>
<keyword evidence="4" id="KW-1185">Reference proteome</keyword>
<dbReference type="InterPro" id="IPR010131">
    <property type="entry name" value="MdtP/NodT-like"/>
</dbReference>
<dbReference type="OrthoDB" id="9772909at2"/>
<keyword evidence="2" id="KW-0732">Signal</keyword>
<proteinExistence type="inferred from homology"/>
<accession>A0A3P4B7Y7</accession>
<name>A0A3P4B7Y7_9BURK</name>
<dbReference type="Pfam" id="PF02321">
    <property type="entry name" value="OEP"/>
    <property type="match status" value="2"/>
</dbReference>
<dbReference type="PANTHER" id="PTHR30203">
    <property type="entry name" value="OUTER MEMBRANE CATION EFFLUX PROTEIN"/>
    <property type="match status" value="1"/>
</dbReference>
<comment type="similarity">
    <text evidence="1">Belongs to the outer membrane factor (OMF) (TC 1.B.17) family.</text>
</comment>
<evidence type="ECO:0000256" key="1">
    <source>
        <dbReference type="ARBA" id="ARBA00007613"/>
    </source>
</evidence>
<gene>
    <name evidence="3" type="primary">czcC_3</name>
    <name evidence="3" type="ORF">PIGHUM_03356</name>
</gene>
<dbReference type="GO" id="GO:0015562">
    <property type="term" value="F:efflux transmembrane transporter activity"/>
    <property type="evidence" value="ECO:0007669"/>
    <property type="project" value="InterPro"/>
</dbReference>
<evidence type="ECO:0000313" key="4">
    <source>
        <dbReference type="Proteomes" id="UP000277294"/>
    </source>
</evidence>
<dbReference type="RefSeq" id="WP_160142325.1">
    <property type="nucleotide sequence ID" value="NZ_UWPJ01000026.1"/>
</dbReference>
<organism evidence="3 4">
    <name type="scientific">Pigmentiphaga humi</name>
    <dbReference type="NCBI Taxonomy" id="2478468"/>
    <lineage>
        <taxon>Bacteria</taxon>
        <taxon>Pseudomonadati</taxon>
        <taxon>Pseudomonadota</taxon>
        <taxon>Betaproteobacteria</taxon>
        <taxon>Burkholderiales</taxon>
        <taxon>Alcaligenaceae</taxon>
        <taxon>Pigmentiphaga</taxon>
    </lineage>
</organism>
<protein>
    <submittedName>
        <fullName evidence="3">Cobalt-zinc-cadmium resistance protein CzcC</fullName>
    </submittedName>
</protein>
<dbReference type="Gene3D" id="1.20.1600.10">
    <property type="entry name" value="Outer membrane efflux proteins (OEP)"/>
    <property type="match status" value="1"/>
</dbReference>